<keyword evidence="2" id="KW-1185">Reference proteome</keyword>
<dbReference type="EMBL" id="CP116967">
    <property type="protein sequence ID" value="WNM59312.1"/>
    <property type="molecule type" value="Genomic_DNA"/>
</dbReference>
<dbReference type="Proteomes" id="UP001302719">
    <property type="component" value="Chromosome"/>
</dbReference>
<proteinExistence type="predicted"/>
<name>A0AA96GDI7_9BACT</name>
<dbReference type="RefSeq" id="WP_312646032.1">
    <property type="nucleotide sequence ID" value="NZ_CP116967.1"/>
</dbReference>
<dbReference type="KEGG" id="nall:PP769_05975"/>
<dbReference type="AlphaFoldDB" id="A0AA96GDI7"/>
<evidence type="ECO:0000313" key="1">
    <source>
        <dbReference type="EMBL" id="WNM59312.1"/>
    </source>
</evidence>
<protein>
    <submittedName>
        <fullName evidence="1">Uncharacterized protein</fullName>
    </submittedName>
</protein>
<gene>
    <name evidence="1" type="ORF">PP769_05975</name>
</gene>
<sequence length="60" mass="7170">MRQSWLREGLEKVEAEIQKWPEWKKTTDSETIIVYHEKQELPVRISSAVKRETSSDPQRT</sequence>
<organism evidence="1 2">
    <name type="scientific">Candidatus Nitrospira allomarina</name>
    <dbReference type="NCBI Taxonomy" id="3020900"/>
    <lineage>
        <taxon>Bacteria</taxon>
        <taxon>Pseudomonadati</taxon>
        <taxon>Nitrospirota</taxon>
        <taxon>Nitrospiria</taxon>
        <taxon>Nitrospirales</taxon>
        <taxon>Nitrospiraceae</taxon>
        <taxon>Nitrospira</taxon>
    </lineage>
</organism>
<reference evidence="1 2" key="1">
    <citation type="submission" date="2023-01" db="EMBL/GenBank/DDBJ databases">
        <title>Cultivation and genomic characterization of new, ubiquitous marine nitrite-oxidizing bacteria from the Nitrospirales.</title>
        <authorList>
            <person name="Mueller A.J."/>
            <person name="Daebeler A."/>
            <person name="Herbold C.W."/>
            <person name="Kirkegaard R.H."/>
            <person name="Daims H."/>
        </authorList>
    </citation>
    <scope>NUCLEOTIDE SEQUENCE [LARGE SCALE GENOMIC DNA]</scope>
    <source>
        <strain evidence="1 2">VA</strain>
    </source>
</reference>
<accession>A0AA96GDI7</accession>
<evidence type="ECO:0000313" key="2">
    <source>
        <dbReference type="Proteomes" id="UP001302719"/>
    </source>
</evidence>